<proteinExistence type="predicted"/>
<keyword evidence="3" id="KW-1185">Reference proteome</keyword>
<evidence type="ECO:0000313" key="3">
    <source>
        <dbReference type="Proteomes" id="UP000325081"/>
    </source>
</evidence>
<comment type="caution">
    <text evidence="2">The sequence shown here is derived from an EMBL/GenBank/DDBJ whole genome shotgun (WGS) entry which is preliminary data.</text>
</comment>
<dbReference type="EMBL" id="BKCP01008515">
    <property type="protein sequence ID" value="GER49226.1"/>
    <property type="molecule type" value="Genomic_DNA"/>
</dbReference>
<reference evidence="3" key="1">
    <citation type="journal article" date="2019" name="Curr. Biol.">
        <title>Genome Sequence of Striga asiatica Provides Insight into the Evolution of Plant Parasitism.</title>
        <authorList>
            <person name="Yoshida S."/>
            <person name="Kim S."/>
            <person name="Wafula E.K."/>
            <person name="Tanskanen J."/>
            <person name="Kim Y.M."/>
            <person name="Honaas L."/>
            <person name="Yang Z."/>
            <person name="Spallek T."/>
            <person name="Conn C.E."/>
            <person name="Ichihashi Y."/>
            <person name="Cheong K."/>
            <person name="Cui S."/>
            <person name="Der J.P."/>
            <person name="Gundlach H."/>
            <person name="Jiao Y."/>
            <person name="Hori C."/>
            <person name="Ishida J.K."/>
            <person name="Kasahara H."/>
            <person name="Kiba T."/>
            <person name="Kim M.S."/>
            <person name="Koo N."/>
            <person name="Laohavisit A."/>
            <person name="Lee Y.H."/>
            <person name="Lumba S."/>
            <person name="McCourt P."/>
            <person name="Mortimer J.C."/>
            <person name="Mutuku J.M."/>
            <person name="Nomura T."/>
            <person name="Sasaki-Sekimoto Y."/>
            <person name="Seto Y."/>
            <person name="Wang Y."/>
            <person name="Wakatake T."/>
            <person name="Sakakibara H."/>
            <person name="Demura T."/>
            <person name="Yamaguchi S."/>
            <person name="Yoneyama K."/>
            <person name="Manabe R.I."/>
            <person name="Nelson D.C."/>
            <person name="Schulman A.H."/>
            <person name="Timko M.P."/>
            <person name="dePamphilis C.W."/>
            <person name="Choi D."/>
            <person name="Shirasu K."/>
        </authorList>
    </citation>
    <scope>NUCLEOTIDE SEQUENCE [LARGE SCALE GENOMIC DNA]</scope>
    <source>
        <strain evidence="3">cv. UVA1</strain>
    </source>
</reference>
<feature type="region of interest" description="Disordered" evidence="1">
    <location>
        <begin position="49"/>
        <end position="95"/>
    </location>
</feature>
<dbReference type="Proteomes" id="UP000325081">
    <property type="component" value="Unassembled WGS sequence"/>
</dbReference>
<protein>
    <submittedName>
        <fullName evidence="2">DNA mismatch repair protein MutS</fullName>
    </submittedName>
</protein>
<evidence type="ECO:0000256" key="1">
    <source>
        <dbReference type="SAM" id="MobiDB-lite"/>
    </source>
</evidence>
<sequence length="340" mass="35795">MNPGMITLTGNPWSGDSLSPFCMYASMMSLDGSIATSLLRLVPYFDPPPPGRSSAPSKHTFIAPFPPPRPANPHRRRTARRGTPRHTDVDTPAAPQLKPTVCRTMFCSLRRLPAQTRVTGSSREGNSVVSWCITGDLDSPVVPGGPGDRPVVADVVEGRRRDEAVVHEAGERRLGVEGVFPGEADHGGVPVDPAVGGQVVADRRLELRAGFFGGEEVLLDFVSVVLVVGRRGGVIKLSVAAVIGCGGGGGDGRRGEVVGGFEGARDARFEVGELPVLDGGRHMGPAINAAVNLGRMKLYQNQKADQCKNGLTLFSDATVHDSSIGLGGWIGDSEGLQPKP</sequence>
<evidence type="ECO:0000313" key="2">
    <source>
        <dbReference type="EMBL" id="GER49226.1"/>
    </source>
</evidence>
<feature type="compositionally biased region" description="Basic residues" evidence="1">
    <location>
        <begin position="72"/>
        <end position="84"/>
    </location>
</feature>
<accession>A0A5A7QW77</accession>
<organism evidence="2 3">
    <name type="scientific">Striga asiatica</name>
    <name type="common">Asiatic witchweed</name>
    <name type="synonym">Buchnera asiatica</name>
    <dbReference type="NCBI Taxonomy" id="4170"/>
    <lineage>
        <taxon>Eukaryota</taxon>
        <taxon>Viridiplantae</taxon>
        <taxon>Streptophyta</taxon>
        <taxon>Embryophyta</taxon>
        <taxon>Tracheophyta</taxon>
        <taxon>Spermatophyta</taxon>
        <taxon>Magnoliopsida</taxon>
        <taxon>eudicotyledons</taxon>
        <taxon>Gunneridae</taxon>
        <taxon>Pentapetalae</taxon>
        <taxon>asterids</taxon>
        <taxon>lamiids</taxon>
        <taxon>Lamiales</taxon>
        <taxon>Orobanchaceae</taxon>
        <taxon>Buchnereae</taxon>
        <taxon>Striga</taxon>
    </lineage>
</organism>
<name>A0A5A7QW77_STRAF</name>
<dbReference type="AlphaFoldDB" id="A0A5A7QW77"/>
<gene>
    <name evidence="2" type="ORF">STAS_26454</name>
</gene>